<gene>
    <name evidence="2" type="ORF">CAP_0837</name>
</gene>
<organism evidence="2 3">
    <name type="scientific">Chondromyces apiculatus DSM 436</name>
    <dbReference type="NCBI Taxonomy" id="1192034"/>
    <lineage>
        <taxon>Bacteria</taxon>
        <taxon>Pseudomonadati</taxon>
        <taxon>Myxococcota</taxon>
        <taxon>Polyangia</taxon>
        <taxon>Polyangiales</taxon>
        <taxon>Polyangiaceae</taxon>
        <taxon>Chondromyces</taxon>
    </lineage>
</organism>
<dbReference type="RefSeq" id="WP_044251353.1">
    <property type="nucleotide sequence ID" value="NZ_ASRX01000111.1"/>
</dbReference>
<proteinExistence type="predicted"/>
<protein>
    <submittedName>
        <fullName evidence="2">Putative carboxymethylenebutenolidase (Dienelactone hydrolase)(DLH)</fullName>
    </submittedName>
</protein>
<comment type="caution">
    <text evidence="2">The sequence shown here is derived from an EMBL/GenBank/DDBJ whole genome shotgun (WGS) entry which is preliminary data.</text>
</comment>
<dbReference type="AlphaFoldDB" id="A0A017SUY8"/>
<keyword evidence="3" id="KW-1185">Reference proteome</keyword>
<name>A0A017SUY8_9BACT</name>
<keyword evidence="2" id="KW-0378">Hydrolase</keyword>
<dbReference type="InterPro" id="IPR051049">
    <property type="entry name" value="Dienelactone_hydrolase-like"/>
</dbReference>
<accession>A0A017SUY8</accession>
<dbReference type="Gene3D" id="3.40.50.1820">
    <property type="entry name" value="alpha/beta hydrolase"/>
    <property type="match status" value="1"/>
</dbReference>
<dbReference type="Pfam" id="PF01738">
    <property type="entry name" value="DLH"/>
    <property type="match status" value="1"/>
</dbReference>
<dbReference type="OrthoDB" id="9787933at2"/>
<evidence type="ECO:0000313" key="2">
    <source>
        <dbReference type="EMBL" id="EYF00430.1"/>
    </source>
</evidence>
<dbReference type="PANTHER" id="PTHR46623:SF6">
    <property type="entry name" value="ALPHA_BETA-HYDROLASES SUPERFAMILY PROTEIN"/>
    <property type="match status" value="1"/>
</dbReference>
<reference evidence="2 3" key="1">
    <citation type="submission" date="2013-05" db="EMBL/GenBank/DDBJ databases">
        <title>Genome assembly of Chondromyces apiculatus DSM 436.</title>
        <authorList>
            <person name="Sharma G."/>
            <person name="Khatri I."/>
            <person name="Kaur C."/>
            <person name="Mayilraj S."/>
            <person name="Subramanian S."/>
        </authorList>
    </citation>
    <scope>NUCLEOTIDE SEQUENCE [LARGE SCALE GENOMIC DNA]</scope>
    <source>
        <strain evidence="2 3">DSM 436</strain>
    </source>
</reference>
<dbReference type="PANTHER" id="PTHR46623">
    <property type="entry name" value="CARBOXYMETHYLENEBUTENOLIDASE-RELATED"/>
    <property type="match status" value="1"/>
</dbReference>
<evidence type="ECO:0000313" key="3">
    <source>
        <dbReference type="Proteomes" id="UP000019678"/>
    </source>
</evidence>
<evidence type="ECO:0000259" key="1">
    <source>
        <dbReference type="Pfam" id="PF01738"/>
    </source>
</evidence>
<dbReference type="Proteomes" id="UP000019678">
    <property type="component" value="Unassembled WGS sequence"/>
</dbReference>
<feature type="domain" description="Dienelactone hydrolase" evidence="1">
    <location>
        <begin position="21"/>
        <end position="236"/>
    </location>
</feature>
<dbReference type="EMBL" id="ASRX01000111">
    <property type="protein sequence ID" value="EYF00430.1"/>
    <property type="molecule type" value="Genomic_DNA"/>
</dbReference>
<dbReference type="eggNOG" id="COG0412">
    <property type="taxonomic scope" value="Bacteria"/>
</dbReference>
<dbReference type="InterPro" id="IPR002925">
    <property type="entry name" value="Dienelactn_hydro"/>
</dbReference>
<dbReference type="SUPFAM" id="SSF53474">
    <property type="entry name" value="alpha/beta-Hydrolases"/>
    <property type="match status" value="1"/>
</dbReference>
<sequence>MSHPIKTESVRIAVGDGTTMGAHVARPEGAEKRPGVLLLQEVFGVNEHMRDVAGRIAAEGYVVIAPDLFHRAQPGFIGRYDDIQAAIKVASTYTSEHSKADLEASLAHLGGMDGVVGDRLAALGFCMGGKLAFTAGALAPLRAAVSFYGGGIYPDKIDLVPRLTGHVLFFWAGKDHYIPIESHQAVIAEMRRLEKPFTSVEVSHVNHGFFCNARGDYDAAVAAQAWALTKAFLKAHLEG</sequence>
<dbReference type="InterPro" id="IPR029058">
    <property type="entry name" value="AB_hydrolase_fold"/>
</dbReference>
<dbReference type="STRING" id="1192034.CAP_0837"/>
<dbReference type="GO" id="GO:0016787">
    <property type="term" value="F:hydrolase activity"/>
    <property type="evidence" value="ECO:0007669"/>
    <property type="project" value="UniProtKB-KW"/>
</dbReference>